<proteinExistence type="predicted"/>
<dbReference type="EMBL" id="GBXM01040923">
    <property type="protein sequence ID" value="JAH67654.1"/>
    <property type="molecule type" value="Transcribed_RNA"/>
</dbReference>
<feature type="compositionally biased region" description="Basic and acidic residues" evidence="1">
    <location>
        <begin position="1"/>
        <end position="10"/>
    </location>
</feature>
<evidence type="ECO:0000313" key="2">
    <source>
        <dbReference type="EMBL" id="JAH67654.1"/>
    </source>
</evidence>
<reference evidence="2" key="2">
    <citation type="journal article" date="2015" name="Fish Shellfish Immunol.">
        <title>Early steps in the European eel (Anguilla anguilla)-Vibrio vulnificus interaction in the gills: Role of the RtxA13 toxin.</title>
        <authorList>
            <person name="Callol A."/>
            <person name="Pajuelo D."/>
            <person name="Ebbesson L."/>
            <person name="Teles M."/>
            <person name="MacKenzie S."/>
            <person name="Amaro C."/>
        </authorList>
    </citation>
    <scope>NUCLEOTIDE SEQUENCE</scope>
</reference>
<reference evidence="2" key="1">
    <citation type="submission" date="2014-11" db="EMBL/GenBank/DDBJ databases">
        <authorList>
            <person name="Amaro Gonzalez C."/>
        </authorList>
    </citation>
    <scope>NUCLEOTIDE SEQUENCE</scope>
</reference>
<name>A0A0E9UP53_ANGAN</name>
<protein>
    <submittedName>
        <fullName evidence="2">Uncharacterized protein</fullName>
    </submittedName>
</protein>
<feature type="region of interest" description="Disordered" evidence="1">
    <location>
        <begin position="1"/>
        <end position="22"/>
    </location>
</feature>
<organism evidence="2">
    <name type="scientific">Anguilla anguilla</name>
    <name type="common">European freshwater eel</name>
    <name type="synonym">Muraena anguilla</name>
    <dbReference type="NCBI Taxonomy" id="7936"/>
    <lineage>
        <taxon>Eukaryota</taxon>
        <taxon>Metazoa</taxon>
        <taxon>Chordata</taxon>
        <taxon>Craniata</taxon>
        <taxon>Vertebrata</taxon>
        <taxon>Euteleostomi</taxon>
        <taxon>Actinopterygii</taxon>
        <taxon>Neopterygii</taxon>
        <taxon>Teleostei</taxon>
        <taxon>Anguilliformes</taxon>
        <taxon>Anguillidae</taxon>
        <taxon>Anguilla</taxon>
    </lineage>
</organism>
<dbReference type="AlphaFoldDB" id="A0A0E9UP53"/>
<accession>A0A0E9UP53</accession>
<sequence>MSLDCGRKPEYQGGNQTGEGLAGCSDGEKRLLFKNCSFKGFGQKG</sequence>
<evidence type="ECO:0000256" key="1">
    <source>
        <dbReference type="SAM" id="MobiDB-lite"/>
    </source>
</evidence>